<accession>A0A0J6S0X1</accession>
<dbReference type="Pfam" id="PF04218">
    <property type="entry name" value="CENP-B_N"/>
    <property type="match status" value="1"/>
</dbReference>
<feature type="non-terminal residue" evidence="2">
    <location>
        <position position="112"/>
    </location>
</feature>
<feature type="domain" description="HTH IS408-type" evidence="1">
    <location>
        <begin position="12"/>
        <end position="93"/>
    </location>
</feature>
<dbReference type="InterPro" id="IPR017895">
    <property type="entry name" value="HTH_IS408/IS1162_type"/>
</dbReference>
<dbReference type="SUPFAM" id="SSF46689">
    <property type="entry name" value="Homeodomain-like"/>
    <property type="match status" value="1"/>
</dbReference>
<dbReference type="EMBL" id="LABX01000337">
    <property type="protein sequence ID" value="KMO27183.1"/>
    <property type="molecule type" value="Genomic_DNA"/>
</dbReference>
<dbReference type="InterPro" id="IPR007889">
    <property type="entry name" value="HTH_Psq"/>
</dbReference>
<name>A0A0J6S0X1_9HYPH</name>
<dbReference type="InterPro" id="IPR009057">
    <property type="entry name" value="Homeodomain-like_sf"/>
</dbReference>
<evidence type="ECO:0000259" key="1">
    <source>
        <dbReference type="PROSITE" id="PS50532"/>
    </source>
</evidence>
<organism evidence="2 3">
    <name type="scientific">Methylobacterium aquaticum</name>
    <dbReference type="NCBI Taxonomy" id="270351"/>
    <lineage>
        <taxon>Bacteria</taxon>
        <taxon>Pseudomonadati</taxon>
        <taxon>Pseudomonadota</taxon>
        <taxon>Alphaproteobacteria</taxon>
        <taxon>Hyphomicrobiales</taxon>
        <taxon>Methylobacteriaceae</taxon>
        <taxon>Methylobacterium</taxon>
    </lineage>
</organism>
<dbReference type="GO" id="GO:0003677">
    <property type="term" value="F:DNA binding"/>
    <property type="evidence" value="ECO:0007669"/>
    <property type="project" value="InterPro"/>
</dbReference>
<dbReference type="PATRIC" id="fig|270351.6.peg.5008"/>
<evidence type="ECO:0000313" key="3">
    <source>
        <dbReference type="Proteomes" id="UP000035929"/>
    </source>
</evidence>
<dbReference type="Proteomes" id="UP000035929">
    <property type="component" value="Unassembled WGS sequence"/>
</dbReference>
<dbReference type="PROSITE" id="PS50532">
    <property type="entry name" value="HTH_IS408"/>
    <property type="match status" value="1"/>
</dbReference>
<reference evidence="2 3" key="1">
    <citation type="submission" date="2015-03" db="EMBL/GenBank/DDBJ databases">
        <title>Genome sequencing of Methylobacterium aquaticum DSM16371 type strain.</title>
        <authorList>
            <person name="Chaudhry V."/>
            <person name="Patil P.B."/>
        </authorList>
    </citation>
    <scope>NUCLEOTIDE SEQUENCE [LARGE SCALE GENOMIC DNA]</scope>
    <source>
        <strain evidence="2 3">DSM 16371</strain>
    </source>
</reference>
<sequence>MPARRELTMRQIRQMLRLAHDGVSSREIGRTLGIARSTVQDNLARASAAGVTWPLGPEVSDAMLEQRLFARAGVKQGLRRLPEPDWPSLVREMRRPGVNLTVLWEEYRAIDK</sequence>
<protein>
    <submittedName>
        <fullName evidence="2">Integrase</fullName>
    </submittedName>
</protein>
<proteinExistence type="predicted"/>
<dbReference type="AlphaFoldDB" id="A0A0J6S0X1"/>
<dbReference type="Gene3D" id="1.10.10.10">
    <property type="entry name" value="Winged helix-like DNA-binding domain superfamily/Winged helix DNA-binding domain"/>
    <property type="match status" value="1"/>
</dbReference>
<evidence type="ECO:0000313" key="2">
    <source>
        <dbReference type="EMBL" id="KMO27183.1"/>
    </source>
</evidence>
<comment type="caution">
    <text evidence="2">The sequence shown here is derived from an EMBL/GenBank/DDBJ whole genome shotgun (WGS) entry which is preliminary data.</text>
</comment>
<dbReference type="InterPro" id="IPR036388">
    <property type="entry name" value="WH-like_DNA-bd_sf"/>
</dbReference>
<gene>
    <name evidence="2" type="ORF">VP06_31480</name>
</gene>